<keyword evidence="2" id="KW-0597">Phosphoprotein</keyword>
<feature type="region of interest" description="Disordered" evidence="6">
    <location>
        <begin position="1"/>
        <end position="65"/>
    </location>
</feature>
<evidence type="ECO:0000256" key="5">
    <source>
        <dbReference type="ARBA" id="ARBA00023242"/>
    </source>
</evidence>
<evidence type="ECO:0000313" key="7">
    <source>
        <dbReference type="EMBL" id="ORZ23943.1"/>
    </source>
</evidence>
<comment type="caution">
    <text evidence="7">The sequence shown here is derived from an EMBL/GenBank/DDBJ whole genome shotgun (WGS) entry which is preliminary data.</text>
</comment>
<evidence type="ECO:0000256" key="6">
    <source>
        <dbReference type="SAM" id="MobiDB-lite"/>
    </source>
</evidence>
<dbReference type="OrthoDB" id="412109at2759"/>
<evidence type="ECO:0000256" key="2">
    <source>
        <dbReference type="ARBA" id="ARBA00022553"/>
    </source>
</evidence>
<dbReference type="EMBL" id="MCGE01000002">
    <property type="protein sequence ID" value="ORZ23943.1"/>
    <property type="molecule type" value="Genomic_DNA"/>
</dbReference>
<accession>A0A1X2IXE0</accession>
<keyword evidence="3" id="KW-0677">Repeat</keyword>
<name>A0A1X2IXE0_9FUNG</name>
<feature type="compositionally biased region" description="Basic and acidic residues" evidence="6">
    <location>
        <begin position="138"/>
        <end position="174"/>
    </location>
</feature>
<comment type="subcellular location">
    <subcellularLocation>
        <location evidence="1">Nucleus</location>
    </subcellularLocation>
</comment>
<dbReference type="GO" id="GO:0005634">
    <property type="term" value="C:nucleus"/>
    <property type="evidence" value="ECO:0007669"/>
    <property type="project" value="UniProtKB-SubCell"/>
</dbReference>
<keyword evidence="4" id="KW-0040">ANK repeat</keyword>
<dbReference type="GO" id="GO:0043124">
    <property type="term" value="P:negative regulation of canonical NF-kappaB signal transduction"/>
    <property type="evidence" value="ECO:0007669"/>
    <property type="project" value="InterPro"/>
</dbReference>
<feature type="compositionally biased region" description="Basic and acidic residues" evidence="6">
    <location>
        <begin position="121"/>
        <end position="130"/>
    </location>
</feature>
<dbReference type="PANTHER" id="PTHR15263:SF1">
    <property type="entry name" value="NF-KAPPA-B INHIBITOR-LIKE PROTEIN 1"/>
    <property type="match status" value="1"/>
</dbReference>
<reference evidence="7 8" key="1">
    <citation type="submission" date="2016-07" db="EMBL/GenBank/DDBJ databases">
        <title>Pervasive Adenine N6-methylation of Active Genes in Fungi.</title>
        <authorList>
            <consortium name="DOE Joint Genome Institute"/>
            <person name="Mondo S.J."/>
            <person name="Dannebaum R.O."/>
            <person name="Kuo R.C."/>
            <person name="Labutti K."/>
            <person name="Haridas S."/>
            <person name="Kuo A."/>
            <person name="Salamov A."/>
            <person name="Ahrendt S.R."/>
            <person name="Lipzen A."/>
            <person name="Sullivan W."/>
            <person name="Andreopoulos W.B."/>
            <person name="Clum A."/>
            <person name="Lindquist E."/>
            <person name="Daum C."/>
            <person name="Ramamoorthy G.K."/>
            <person name="Gryganskyi A."/>
            <person name="Culley D."/>
            <person name="Magnuson J.K."/>
            <person name="James T.Y."/>
            <person name="O'Malley M.A."/>
            <person name="Stajich J.E."/>
            <person name="Spatafora J.W."/>
            <person name="Visel A."/>
            <person name="Grigoriev I.V."/>
        </authorList>
    </citation>
    <scope>NUCLEOTIDE SEQUENCE [LARGE SCALE GENOMIC DNA]</scope>
    <source>
        <strain evidence="7 8">NRRL 1336</strain>
    </source>
</reference>
<gene>
    <name evidence="7" type="ORF">BCR42DRAFT_401895</name>
</gene>
<dbReference type="AlphaFoldDB" id="A0A1X2IXE0"/>
<evidence type="ECO:0000313" key="8">
    <source>
        <dbReference type="Proteomes" id="UP000193560"/>
    </source>
</evidence>
<feature type="compositionally biased region" description="Basic residues" evidence="6">
    <location>
        <begin position="1"/>
        <end position="36"/>
    </location>
</feature>
<keyword evidence="5" id="KW-0539">Nucleus</keyword>
<keyword evidence="8" id="KW-1185">Reference proteome</keyword>
<evidence type="ECO:0000256" key="1">
    <source>
        <dbReference type="ARBA" id="ARBA00004123"/>
    </source>
</evidence>
<organism evidence="7 8">
    <name type="scientific">Absidia repens</name>
    <dbReference type="NCBI Taxonomy" id="90262"/>
    <lineage>
        <taxon>Eukaryota</taxon>
        <taxon>Fungi</taxon>
        <taxon>Fungi incertae sedis</taxon>
        <taxon>Mucoromycota</taxon>
        <taxon>Mucoromycotina</taxon>
        <taxon>Mucoromycetes</taxon>
        <taxon>Mucorales</taxon>
        <taxon>Cunninghamellaceae</taxon>
        <taxon>Absidia</taxon>
    </lineage>
</organism>
<evidence type="ECO:0000256" key="3">
    <source>
        <dbReference type="ARBA" id="ARBA00022737"/>
    </source>
</evidence>
<protein>
    <submittedName>
        <fullName evidence="7">Uncharacterized protein</fullName>
    </submittedName>
</protein>
<sequence>MPKLKYKSKHKSSSKKKKHHSDQRHRHHHHHHHSQRHYSPPTIYDDDNQGSVPPTQAFKTTEEQEWREKLFEAMVDDEDPFYTFYNETNTSSSNYSDPHHMTDDAYADYMNQGMYRKRHADEIAQQEARRQAKAKRRQEKEQAQRKMEQEQEEHQQFMEKIRQQDRQRRLERDRQAYKQQWDRILLLQQQPKQQQQEEGTTMHRRHDVPWPVLGSHRITRENVRAFLVDHTTKELRQEQLRYHPDKFMTRIRLIFKGSDDDMDWIRRKDNEVSGWLNELWAERNGS</sequence>
<dbReference type="PANTHER" id="PTHR15263">
    <property type="entry name" value="I-KAPPA-B-LIKE PROTEIN IKBL"/>
    <property type="match status" value="1"/>
</dbReference>
<dbReference type="STRING" id="90262.A0A1X2IXE0"/>
<feature type="compositionally biased region" description="Polar residues" evidence="6">
    <location>
        <begin position="49"/>
        <end position="59"/>
    </location>
</feature>
<dbReference type="InterPro" id="IPR038753">
    <property type="entry name" value="NFKBIL1"/>
</dbReference>
<proteinExistence type="predicted"/>
<evidence type="ECO:0000256" key="4">
    <source>
        <dbReference type="ARBA" id="ARBA00023043"/>
    </source>
</evidence>
<feature type="region of interest" description="Disordered" evidence="6">
    <location>
        <begin position="121"/>
        <end position="174"/>
    </location>
</feature>
<dbReference type="Proteomes" id="UP000193560">
    <property type="component" value="Unassembled WGS sequence"/>
</dbReference>